<name>A0A5N7JVL8_9PSED</name>
<evidence type="ECO:0000256" key="1">
    <source>
        <dbReference type="SAM" id="SignalP"/>
    </source>
</evidence>
<dbReference type="EMBL" id="VUBA01000098">
    <property type="protein sequence ID" value="MPQ85434.1"/>
    <property type="molecule type" value="Genomic_DNA"/>
</dbReference>
<dbReference type="InterPro" id="IPR011972">
    <property type="entry name" value="CHP02285"/>
</dbReference>
<dbReference type="InterPro" id="IPR006311">
    <property type="entry name" value="TAT_signal"/>
</dbReference>
<dbReference type="NCBIfam" id="TIGR02285">
    <property type="entry name" value="TIGR02285 family protein"/>
    <property type="match status" value="1"/>
</dbReference>
<accession>A0A5N7JVL8</accession>
<dbReference type="PROSITE" id="PS51318">
    <property type="entry name" value="TAT"/>
    <property type="match status" value="1"/>
</dbReference>
<comment type="caution">
    <text evidence="2">The sequence shown here is derived from an EMBL/GenBank/DDBJ whole genome shotgun (WGS) entry which is preliminary data.</text>
</comment>
<feature type="chain" id="PRO_5025019114" evidence="1">
    <location>
        <begin position="29"/>
        <end position="294"/>
    </location>
</feature>
<reference evidence="2 3" key="1">
    <citation type="submission" date="2019-09" db="EMBL/GenBank/DDBJ databases">
        <title>The draft genomes of Allium pathogen Pseudomonas sp.</title>
        <authorList>
            <person name="Fujikawa T."/>
            <person name="Sawada H."/>
        </authorList>
    </citation>
    <scope>NUCLEOTIDE SEQUENCE [LARGE SCALE GENOMIC DNA]</scope>
    <source>
        <strain evidence="2 3">MAFF 730085</strain>
    </source>
</reference>
<dbReference type="RefSeq" id="WP_152750126.1">
    <property type="nucleotide sequence ID" value="NZ_JBLZPT010000001.1"/>
</dbReference>
<protein>
    <submittedName>
        <fullName evidence="2">TIGR02285 family protein</fullName>
    </submittedName>
</protein>
<sequence>MASPRRRRLLPLCLAGAIGAILPLSAQAEDTLIWLLRDLPPITLFEGPQKGQGALDQLLLMLTKRLPEYRHQVMHVNRARSIQMLRDPTLTCDPSVLWTADRAKYMVFSDLAYVSVANGVTVRRSQLDKMAPFIVEDQFDLQAFLDSPDARVGATAERSYGPFIDDQLKGAAPDTLALHYGNDALGSLLQMQRLGRLEVVLGYASEIRYHAAQQDIAAHDLMFYPIKGSAPYQLTHIGCSDTPQGREAMQRINQVLSDIPQQQLQQSYAAWLDPVMRERYLLDNPSFFQDSPEP</sequence>
<dbReference type="AlphaFoldDB" id="A0A5N7JVL8"/>
<dbReference type="Gene3D" id="3.40.190.10">
    <property type="entry name" value="Periplasmic binding protein-like II"/>
    <property type="match status" value="2"/>
</dbReference>
<dbReference type="Proteomes" id="UP000325438">
    <property type="component" value="Unassembled WGS sequence"/>
</dbReference>
<organism evidence="2 3">
    <name type="scientific">Pseudomonas kitaguniensis</name>
    <dbReference type="NCBI Taxonomy" id="2607908"/>
    <lineage>
        <taxon>Bacteria</taxon>
        <taxon>Pseudomonadati</taxon>
        <taxon>Pseudomonadota</taxon>
        <taxon>Gammaproteobacteria</taxon>
        <taxon>Pseudomonadales</taxon>
        <taxon>Pseudomonadaceae</taxon>
        <taxon>Pseudomonas</taxon>
    </lineage>
</organism>
<evidence type="ECO:0000313" key="3">
    <source>
        <dbReference type="Proteomes" id="UP000325438"/>
    </source>
</evidence>
<feature type="signal peptide" evidence="1">
    <location>
        <begin position="1"/>
        <end position="28"/>
    </location>
</feature>
<dbReference type="SUPFAM" id="SSF53850">
    <property type="entry name" value="Periplasmic binding protein-like II"/>
    <property type="match status" value="1"/>
</dbReference>
<keyword evidence="1" id="KW-0732">Signal</keyword>
<evidence type="ECO:0000313" key="2">
    <source>
        <dbReference type="EMBL" id="MPQ85434.1"/>
    </source>
</evidence>
<gene>
    <name evidence="2" type="ORF">F0170_16420</name>
</gene>
<proteinExistence type="predicted"/>